<name>A0A210PLI7_MIZYE</name>
<gene>
    <name evidence="2" type="ORF">KP79_PYT18366</name>
</gene>
<feature type="compositionally biased region" description="Polar residues" evidence="1">
    <location>
        <begin position="277"/>
        <end position="300"/>
    </location>
</feature>
<sequence>MEKASRAIRRSSAKLLSYGTGNADLNVLMSEVKDMRSSAKSFMGAQHLASHDMLKWAANEENRAIQDVTNQISELNTQWTDVQRDFIYHLKEYRQMFEMILEGEKHVAQAKQNLALCEQKELKIRKELRKAAKRASASEISMLEGRLGQAERAREVAEVEVSERVRENEAVKLIRMKEGLLRVSEAYVELGSKCAMIFEAQRDIAFQLPDVHGKELEQVKYTGAGATQLYVKQAKDGVKKYKRKSHRLDPPPFSEHADYSRNTCDEPPPPYYPSDEFLNQSENSSDGSNLYSPITTQTQTPEHRRSYPMTSPRHLTDPEEELSTTMGASKLS</sequence>
<feature type="region of interest" description="Disordered" evidence="1">
    <location>
        <begin position="240"/>
        <end position="332"/>
    </location>
</feature>
<dbReference type="Proteomes" id="UP000242188">
    <property type="component" value="Unassembled WGS sequence"/>
</dbReference>
<dbReference type="STRING" id="6573.A0A210PLI7"/>
<keyword evidence="3" id="KW-1185">Reference proteome</keyword>
<accession>A0A210PLI7</accession>
<organism evidence="2 3">
    <name type="scientific">Mizuhopecten yessoensis</name>
    <name type="common">Japanese scallop</name>
    <name type="synonym">Patinopecten yessoensis</name>
    <dbReference type="NCBI Taxonomy" id="6573"/>
    <lineage>
        <taxon>Eukaryota</taxon>
        <taxon>Metazoa</taxon>
        <taxon>Spiralia</taxon>
        <taxon>Lophotrochozoa</taxon>
        <taxon>Mollusca</taxon>
        <taxon>Bivalvia</taxon>
        <taxon>Autobranchia</taxon>
        <taxon>Pteriomorphia</taxon>
        <taxon>Pectinida</taxon>
        <taxon>Pectinoidea</taxon>
        <taxon>Pectinidae</taxon>
        <taxon>Mizuhopecten</taxon>
    </lineage>
</organism>
<reference evidence="2 3" key="1">
    <citation type="journal article" date="2017" name="Nat. Ecol. Evol.">
        <title>Scallop genome provides insights into evolution of bilaterian karyotype and development.</title>
        <authorList>
            <person name="Wang S."/>
            <person name="Zhang J."/>
            <person name="Jiao W."/>
            <person name="Li J."/>
            <person name="Xun X."/>
            <person name="Sun Y."/>
            <person name="Guo X."/>
            <person name="Huan P."/>
            <person name="Dong B."/>
            <person name="Zhang L."/>
            <person name="Hu X."/>
            <person name="Sun X."/>
            <person name="Wang J."/>
            <person name="Zhao C."/>
            <person name="Wang Y."/>
            <person name="Wang D."/>
            <person name="Huang X."/>
            <person name="Wang R."/>
            <person name="Lv J."/>
            <person name="Li Y."/>
            <person name="Zhang Z."/>
            <person name="Liu B."/>
            <person name="Lu W."/>
            <person name="Hui Y."/>
            <person name="Liang J."/>
            <person name="Zhou Z."/>
            <person name="Hou R."/>
            <person name="Li X."/>
            <person name="Liu Y."/>
            <person name="Li H."/>
            <person name="Ning X."/>
            <person name="Lin Y."/>
            <person name="Zhao L."/>
            <person name="Xing Q."/>
            <person name="Dou J."/>
            <person name="Li Y."/>
            <person name="Mao J."/>
            <person name="Guo H."/>
            <person name="Dou H."/>
            <person name="Li T."/>
            <person name="Mu C."/>
            <person name="Jiang W."/>
            <person name="Fu Q."/>
            <person name="Fu X."/>
            <person name="Miao Y."/>
            <person name="Liu J."/>
            <person name="Yu Q."/>
            <person name="Li R."/>
            <person name="Liao H."/>
            <person name="Li X."/>
            <person name="Kong Y."/>
            <person name="Jiang Z."/>
            <person name="Chourrout D."/>
            <person name="Li R."/>
            <person name="Bao Z."/>
        </authorList>
    </citation>
    <scope>NUCLEOTIDE SEQUENCE [LARGE SCALE GENOMIC DNA]</scope>
    <source>
        <strain evidence="2 3">PY_sf001</strain>
    </source>
</reference>
<comment type="caution">
    <text evidence="2">The sequence shown here is derived from an EMBL/GenBank/DDBJ whole genome shotgun (WGS) entry which is preliminary data.</text>
</comment>
<proteinExistence type="predicted"/>
<evidence type="ECO:0000313" key="3">
    <source>
        <dbReference type="Proteomes" id="UP000242188"/>
    </source>
</evidence>
<protein>
    <submittedName>
        <fullName evidence="2">Uncharacterized protein</fullName>
    </submittedName>
</protein>
<dbReference type="PANTHER" id="PTHR31962">
    <property type="entry name" value="SPHINGOLIPID LONG CHAIN BASE-RESPONSIVE PROTEIN PIL1"/>
    <property type="match status" value="1"/>
</dbReference>
<dbReference type="GO" id="GO:0036286">
    <property type="term" value="C:eisosome filament"/>
    <property type="evidence" value="ECO:0007669"/>
    <property type="project" value="TreeGrafter"/>
</dbReference>
<dbReference type="OrthoDB" id="5803434at2759"/>
<dbReference type="GO" id="GO:0005886">
    <property type="term" value="C:plasma membrane"/>
    <property type="evidence" value="ECO:0007669"/>
    <property type="project" value="TreeGrafter"/>
</dbReference>
<evidence type="ECO:0000313" key="2">
    <source>
        <dbReference type="EMBL" id="OWF37341.1"/>
    </source>
</evidence>
<dbReference type="Gene3D" id="1.20.1270.60">
    <property type="entry name" value="Arfaptin homology (AH) domain/BAR domain"/>
    <property type="match status" value="1"/>
</dbReference>
<dbReference type="AlphaFoldDB" id="A0A210PLI7"/>
<dbReference type="EMBL" id="NEDP02005591">
    <property type="protein sequence ID" value="OWF37341.1"/>
    <property type="molecule type" value="Genomic_DNA"/>
</dbReference>
<dbReference type="GO" id="GO:0070941">
    <property type="term" value="P:eisosome assembly"/>
    <property type="evidence" value="ECO:0007669"/>
    <property type="project" value="TreeGrafter"/>
</dbReference>
<dbReference type="GO" id="GO:0006897">
    <property type="term" value="P:endocytosis"/>
    <property type="evidence" value="ECO:0007669"/>
    <property type="project" value="TreeGrafter"/>
</dbReference>
<dbReference type="InterPro" id="IPR027267">
    <property type="entry name" value="AH/BAR_dom_sf"/>
</dbReference>
<dbReference type="InterPro" id="IPR028245">
    <property type="entry name" value="PIL1/LSP1"/>
</dbReference>
<feature type="compositionally biased region" description="Polar residues" evidence="1">
    <location>
        <begin position="323"/>
        <end position="332"/>
    </location>
</feature>
<evidence type="ECO:0000256" key="1">
    <source>
        <dbReference type="SAM" id="MobiDB-lite"/>
    </source>
</evidence>
<dbReference type="PANTHER" id="PTHR31962:SF1">
    <property type="entry name" value="SPHINGOLIPID LONG CHAIN BASE-RESPONSIVE PROTEIN PIL1"/>
    <property type="match status" value="1"/>
</dbReference>